<evidence type="ECO:0000313" key="1">
    <source>
        <dbReference type="EMBL" id="VDO57832.1"/>
    </source>
</evidence>
<proteinExistence type="predicted"/>
<keyword evidence="2" id="KW-1185">Reference proteome</keyword>
<evidence type="ECO:0000313" key="3">
    <source>
        <dbReference type="WBParaSite" id="HPLM_0001579301-mRNA-1"/>
    </source>
</evidence>
<evidence type="ECO:0000313" key="2">
    <source>
        <dbReference type="Proteomes" id="UP000268014"/>
    </source>
</evidence>
<dbReference type="OMA" id="QECNIRV"/>
<reference evidence="1 2" key="2">
    <citation type="submission" date="2018-11" db="EMBL/GenBank/DDBJ databases">
        <authorList>
            <consortium name="Pathogen Informatics"/>
        </authorList>
    </citation>
    <scope>NUCLEOTIDE SEQUENCE [LARGE SCALE GENOMIC DNA]</scope>
    <source>
        <strain evidence="1 2">MHpl1</strain>
    </source>
</reference>
<dbReference type="STRING" id="6290.A0A0N4WVQ9"/>
<dbReference type="Pfam" id="PF03564">
    <property type="entry name" value="DUF1759"/>
    <property type="match status" value="1"/>
</dbReference>
<dbReference type="InterPro" id="IPR005312">
    <property type="entry name" value="DUF1759"/>
</dbReference>
<gene>
    <name evidence="1" type="ORF">HPLM_LOCUS15785</name>
</gene>
<organism evidence="3">
    <name type="scientific">Haemonchus placei</name>
    <name type="common">Barber's pole worm</name>
    <dbReference type="NCBI Taxonomy" id="6290"/>
    <lineage>
        <taxon>Eukaryota</taxon>
        <taxon>Metazoa</taxon>
        <taxon>Ecdysozoa</taxon>
        <taxon>Nematoda</taxon>
        <taxon>Chromadorea</taxon>
        <taxon>Rhabditida</taxon>
        <taxon>Rhabditina</taxon>
        <taxon>Rhabditomorpha</taxon>
        <taxon>Strongyloidea</taxon>
        <taxon>Trichostrongylidae</taxon>
        <taxon>Haemonchus</taxon>
    </lineage>
</organism>
<dbReference type="WBParaSite" id="HPLM_0001579301-mRNA-1">
    <property type="protein sequence ID" value="HPLM_0001579301-mRNA-1"/>
    <property type="gene ID" value="HPLM_0001579301"/>
</dbReference>
<dbReference type="Proteomes" id="UP000268014">
    <property type="component" value="Unassembled WGS sequence"/>
</dbReference>
<name>A0A0N4WVQ9_HAEPC</name>
<protein>
    <submittedName>
        <fullName evidence="3">Cullin domain-containing protein</fullName>
    </submittedName>
</protein>
<sequence length="186" mass="21560">MEDYKEYIKERTLMLNYLEKLINSATQFHNTCVKEAIENITGRVEQKGHEKLMVDLNKHLGLQSNMLEVAVIQWLNMIEFRKGELMQQSALIASSQESNIYTVSNTSYQERFSGATTPQERNIRVRRPLLEVPTFSGNYRDFSTFWSVFESLIHSDDDLSDREKFLRLKQALKGKAASSIIIAAFR</sequence>
<accession>A0A0N4WVQ9</accession>
<reference evidence="3" key="1">
    <citation type="submission" date="2017-02" db="UniProtKB">
        <authorList>
            <consortium name="WormBaseParasite"/>
        </authorList>
    </citation>
    <scope>IDENTIFICATION</scope>
</reference>
<dbReference type="EMBL" id="UZAF01019126">
    <property type="protein sequence ID" value="VDO57832.1"/>
    <property type="molecule type" value="Genomic_DNA"/>
</dbReference>
<dbReference type="AlphaFoldDB" id="A0A0N4WVQ9"/>
<dbReference type="OrthoDB" id="7762859at2759"/>